<evidence type="ECO:0000313" key="3">
    <source>
        <dbReference type="Proteomes" id="UP000001231"/>
    </source>
</evidence>
<dbReference type="InParanoid" id="C7R5X7"/>
<dbReference type="KEGG" id="kko:Kkor_1890"/>
<dbReference type="OrthoDB" id="886735at2"/>
<reference evidence="2 3" key="1">
    <citation type="journal article" date="2009" name="Stand. Genomic Sci.">
        <title>Complete genome sequence of Kangiella koreensis type strain (SW-125).</title>
        <authorList>
            <person name="Han C."/>
            <person name="Sikorski J."/>
            <person name="Lapidus A."/>
            <person name="Nolan M."/>
            <person name="Glavina Del Rio T."/>
            <person name="Tice H."/>
            <person name="Cheng J.F."/>
            <person name="Lucas S."/>
            <person name="Chen F."/>
            <person name="Copeland A."/>
            <person name="Ivanova N."/>
            <person name="Mavromatis K."/>
            <person name="Ovchinnikova G."/>
            <person name="Pati A."/>
            <person name="Bruce D."/>
            <person name="Goodwin L."/>
            <person name="Pitluck S."/>
            <person name="Chen A."/>
            <person name="Palaniappan K."/>
            <person name="Land M."/>
            <person name="Hauser L."/>
            <person name="Chang Y.J."/>
            <person name="Jeffries C.D."/>
            <person name="Chain P."/>
            <person name="Saunders E."/>
            <person name="Brettin T."/>
            <person name="Goker M."/>
            <person name="Tindall B.J."/>
            <person name="Bristow J."/>
            <person name="Eisen J.A."/>
            <person name="Markowitz V."/>
            <person name="Hugenholtz P."/>
            <person name="Kyrpides N.C."/>
            <person name="Klenk H.P."/>
            <person name="Detter J.C."/>
        </authorList>
    </citation>
    <scope>NUCLEOTIDE SEQUENCE [LARGE SCALE GENOMIC DNA]</scope>
    <source>
        <strain evidence="3">DSM 16069 / KCTC 12182 / SW-125</strain>
    </source>
</reference>
<organism evidence="2 3">
    <name type="scientific">Kangiella koreensis (strain DSM 16069 / JCM 12317 / KCTC 12182 / SW-125)</name>
    <dbReference type="NCBI Taxonomy" id="523791"/>
    <lineage>
        <taxon>Bacteria</taxon>
        <taxon>Pseudomonadati</taxon>
        <taxon>Pseudomonadota</taxon>
        <taxon>Gammaproteobacteria</taxon>
        <taxon>Kangiellales</taxon>
        <taxon>Kangiellaceae</taxon>
        <taxon>Kangiella</taxon>
    </lineage>
</organism>
<dbReference type="Proteomes" id="UP000001231">
    <property type="component" value="Chromosome"/>
</dbReference>
<name>C7R5X7_KANKD</name>
<feature type="transmembrane region" description="Helical" evidence="1">
    <location>
        <begin position="29"/>
        <end position="46"/>
    </location>
</feature>
<evidence type="ECO:0000256" key="1">
    <source>
        <dbReference type="SAM" id="Phobius"/>
    </source>
</evidence>
<feature type="transmembrane region" description="Helical" evidence="1">
    <location>
        <begin position="105"/>
        <end position="128"/>
    </location>
</feature>
<keyword evidence="1" id="KW-1133">Transmembrane helix</keyword>
<protein>
    <recommendedName>
        <fullName evidence="4">Transmembrane protein</fullName>
    </recommendedName>
</protein>
<feature type="transmembrane region" description="Helical" evidence="1">
    <location>
        <begin position="7"/>
        <end position="23"/>
    </location>
</feature>
<dbReference type="STRING" id="523791.Kkor_1890"/>
<accession>C7R5X7</accession>
<dbReference type="RefSeq" id="WP_015780906.1">
    <property type="nucleotide sequence ID" value="NC_013166.1"/>
</dbReference>
<evidence type="ECO:0000313" key="2">
    <source>
        <dbReference type="EMBL" id="ACV27301.1"/>
    </source>
</evidence>
<keyword evidence="3" id="KW-1185">Reference proteome</keyword>
<dbReference type="AlphaFoldDB" id="C7R5X7"/>
<gene>
    <name evidence="2" type="ordered locus">Kkor_1890</name>
</gene>
<feature type="transmembrane region" description="Helical" evidence="1">
    <location>
        <begin position="67"/>
        <end position="93"/>
    </location>
</feature>
<sequence length="133" mass="14814">MVNMKTKYKLLAAIVIFILSIMTLRFDGWFGIGAVVTFPLIILWWIDLGRELRKAHAKNKPKYFLGLVMGVPQALLGMVCIAMGLGIIGWVIYNSFWETMPQYSGSFLQVGAGPGLVMTGIAFVYDAFKKDDS</sequence>
<keyword evidence="1" id="KW-0472">Membrane</keyword>
<keyword evidence="1" id="KW-0812">Transmembrane</keyword>
<evidence type="ECO:0008006" key="4">
    <source>
        <dbReference type="Google" id="ProtNLM"/>
    </source>
</evidence>
<dbReference type="HOGENOM" id="CLU_1748539_0_0_6"/>
<proteinExistence type="predicted"/>
<dbReference type="EMBL" id="CP001707">
    <property type="protein sequence ID" value="ACV27301.1"/>
    <property type="molecule type" value="Genomic_DNA"/>
</dbReference>